<evidence type="ECO:0000313" key="8">
    <source>
        <dbReference type="EMBL" id="EIC22316.1"/>
    </source>
</evidence>
<reference evidence="9" key="1">
    <citation type="submission" date="2011-06" db="EMBL/GenBank/DDBJ databases">
        <authorList>
            <consortium name="US DOE Joint Genome Institute (JGI-PGF)"/>
            <person name="Lucas S."/>
            <person name="Han J."/>
            <person name="Lapidus A."/>
            <person name="Cheng J.-F."/>
            <person name="Goodwin L."/>
            <person name="Pitluck S."/>
            <person name="Peters L."/>
            <person name="Land M.L."/>
            <person name="Hauser L."/>
            <person name="Vogl K."/>
            <person name="Liu Z."/>
            <person name="Overmann J."/>
            <person name="Frigaard N.-U."/>
            <person name="Bryant D.A."/>
            <person name="Woyke T.J."/>
        </authorList>
    </citation>
    <scope>NUCLEOTIDE SEQUENCE [LARGE SCALE GENOMIC DNA]</scope>
    <source>
        <strain evidence="9">970</strain>
    </source>
</reference>
<keyword evidence="4" id="KW-0479">Metal-binding</keyword>
<name>H8Z0A8_9GAMM</name>
<dbReference type="CDD" id="cd21109">
    <property type="entry name" value="SPASM"/>
    <property type="match status" value="1"/>
</dbReference>
<evidence type="ECO:0000256" key="6">
    <source>
        <dbReference type="ARBA" id="ARBA00023014"/>
    </source>
</evidence>
<evidence type="ECO:0000259" key="7">
    <source>
        <dbReference type="PROSITE" id="PS51918"/>
    </source>
</evidence>
<gene>
    <name evidence="8" type="ORF">Thi970DRAFT_02569</name>
</gene>
<dbReference type="InterPro" id="IPR058240">
    <property type="entry name" value="rSAM_sf"/>
</dbReference>
<dbReference type="RefSeq" id="WP_009149037.1">
    <property type="nucleotide sequence ID" value="NZ_CP121471.1"/>
</dbReference>
<dbReference type="Gene3D" id="3.20.20.70">
    <property type="entry name" value="Aldolase class I"/>
    <property type="match status" value="1"/>
</dbReference>
<dbReference type="GO" id="GO:0003824">
    <property type="term" value="F:catalytic activity"/>
    <property type="evidence" value="ECO:0007669"/>
    <property type="project" value="InterPro"/>
</dbReference>
<feature type="domain" description="Radical SAM core" evidence="7">
    <location>
        <begin position="54"/>
        <end position="270"/>
    </location>
</feature>
<evidence type="ECO:0000313" key="9">
    <source>
        <dbReference type="Proteomes" id="UP000002964"/>
    </source>
</evidence>
<accession>H8Z0A8</accession>
<dbReference type="SFLD" id="SFLDS00029">
    <property type="entry name" value="Radical_SAM"/>
    <property type="match status" value="1"/>
</dbReference>
<dbReference type="Proteomes" id="UP000002964">
    <property type="component" value="Unassembled WGS sequence"/>
</dbReference>
<dbReference type="Pfam" id="PF13186">
    <property type="entry name" value="SPASM"/>
    <property type="match status" value="1"/>
</dbReference>
<dbReference type="EMBL" id="JH603169">
    <property type="protein sequence ID" value="EIC22316.1"/>
    <property type="molecule type" value="Genomic_DNA"/>
</dbReference>
<keyword evidence="6" id="KW-0411">Iron-sulfur</keyword>
<dbReference type="HOGENOM" id="CLU_009273_1_2_6"/>
<evidence type="ECO:0000256" key="3">
    <source>
        <dbReference type="ARBA" id="ARBA00022691"/>
    </source>
</evidence>
<dbReference type="CDD" id="cd01335">
    <property type="entry name" value="Radical_SAM"/>
    <property type="match status" value="1"/>
</dbReference>
<dbReference type="PANTHER" id="PTHR11228">
    <property type="entry name" value="RADICAL SAM DOMAIN PROTEIN"/>
    <property type="match status" value="1"/>
</dbReference>
<dbReference type="SFLD" id="SFLDG01067">
    <property type="entry name" value="SPASM/twitch_domain_containing"/>
    <property type="match status" value="1"/>
</dbReference>
<dbReference type="SFLD" id="SFLDG01387">
    <property type="entry name" value="BtrN-like_SPASM_domain_contain"/>
    <property type="match status" value="1"/>
</dbReference>
<reference evidence="8 9" key="2">
    <citation type="submission" date="2011-11" db="EMBL/GenBank/DDBJ databases">
        <authorList>
            <consortium name="US DOE Joint Genome Institute"/>
            <person name="Lucas S."/>
            <person name="Han J."/>
            <person name="Lapidus A."/>
            <person name="Cheng J.-F."/>
            <person name="Goodwin L."/>
            <person name="Pitluck S."/>
            <person name="Peters L."/>
            <person name="Ovchinnikova G."/>
            <person name="Zhang X."/>
            <person name="Detter J.C."/>
            <person name="Han C."/>
            <person name="Tapia R."/>
            <person name="Land M."/>
            <person name="Hauser L."/>
            <person name="Kyrpides N."/>
            <person name="Ivanova N."/>
            <person name="Pagani I."/>
            <person name="Vogl K."/>
            <person name="Liu Z."/>
            <person name="Overmann J."/>
            <person name="Frigaard N.-U."/>
            <person name="Bryant D."/>
            <person name="Woyke T."/>
        </authorList>
    </citation>
    <scope>NUCLEOTIDE SEQUENCE [LARGE SCALE GENOMIC DNA]</scope>
    <source>
        <strain evidence="8 9">970</strain>
    </source>
</reference>
<dbReference type="InterPro" id="IPR013785">
    <property type="entry name" value="Aldolase_TIM"/>
</dbReference>
<comment type="cofactor">
    <cofactor evidence="1">
        <name>[4Fe-4S] cluster</name>
        <dbReference type="ChEBI" id="CHEBI:49883"/>
    </cofactor>
</comment>
<dbReference type="Pfam" id="PF04055">
    <property type="entry name" value="Radical_SAM"/>
    <property type="match status" value="1"/>
</dbReference>
<keyword evidence="3" id="KW-0949">S-adenosyl-L-methionine</keyword>
<evidence type="ECO:0000256" key="2">
    <source>
        <dbReference type="ARBA" id="ARBA00022485"/>
    </source>
</evidence>
<evidence type="ECO:0000256" key="1">
    <source>
        <dbReference type="ARBA" id="ARBA00001966"/>
    </source>
</evidence>
<dbReference type="GO" id="GO:0051536">
    <property type="term" value="F:iron-sulfur cluster binding"/>
    <property type="evidence" value="ECO:0007669"/>
    <property type="project" value="UniProtKB-KW"/>
</dbReference>
<dbReference type="InterPro" id="IPR050377">
    <property type="entry name" value="Radical_SAM_PqqE_MftC-like"/>
</dbReference>
<proteinExistence type="predicted"/>
<organism evidence="8 9">
    <name type="scientific">Thiorhodovibrio frisius</name>
    <dbReference type="NCBI Taxonomy" id="631362"/>
    <lineage>
        <taxon>Bacteria</taxon>
        <taxon>Pseudomonadati</taxon>
        <taxon>Pseudomonadota</taxon>
        <taxon>Gammaproteobacteria</taxon>
        <taxon>Chromatiales</taxon>
        <taxon>Chromatiaceae</taxon>
        <taxon>Thiorhodovibrio</taxon>
    </lineage>
</organism>
<dbReference type="PANTHER" id="PTHR11228:SF7">
    <property type="entry name" value="PQQA PEPTIDE CYCLASE"/>
    <property type="match status" value="1"/>
</dbReference>
<dbReference type="AlphaFoldDB" id="H8Z0A8"/>
<evidence type="ECO:0000256" key="5">
    <source>
        <dbReference type="ARBA" id="ARBA00023004"/>
    </source>
</evidence>
<dbReference type="InterPro" id="IPR034391">
    <property type="entry name" value="AdoMet-like_SPASM_containing"/>
</dbReference>
<dbReference type="PROSITE" id="PS51918">
    <property type="entry name" value="RADICAL_SAM"/>
    <property type="match status" value="1"/>
</dbReference>
<keyword evidence="9" id="KW-1185">Reference proteome</keyword>
<keyword evidence="5" id="KW-0408">Iron</keyword>
<evidence type="ECO:0000256" key="4">
    <source>
        <dbReference type="ARBA" id="ARBA00022723"/>
    </source>
</evidence>
<dbReference type="GO" id="GO:0046872">
    <property type="term" value="F:metal ion binding"/>
    <property type="evidence" value="ECO:0007669"/>
    <property type="project" value="UniProtKB-KW"/>
</dbReference>
<dbReference type="STRING" id="631362.Thi970DRAFT_02569"/>
<keyword evidence="2" id="KW-0004">4Fe-4S</keyword>
<protein>
    <submittedName>
        <fullName evidence="8">Radical SAM superfamily enzyme</fullName>
    </submittedName>
</protein>
<dbReference type="SUPFAM" id="SSF102114">
    <property type="entry name" value="Radical SAM enzymes"/>
    <property type="match status" value="1"/>
</dbReference>
<dbReference type="InterPro" id="IPR007197">
    <property type="entry name" value="rSAM"/>
</dbReference>
<dbReference type="InterPro" id="IPR023885">
    <property type="entry name" value="4Fe4S-binding_SPASM_dom"/>
</dbReference>
<dbReference type="eggNOG" id="COG0535">
    <property type="taxonomic scope" value="Bacteria"/>
</dbReference>
<sequence>MITPRYIPINKGHFDLDTPERIGEFHRKLASGWENDYADYRQLWKELPQKQVIRDYPLLVDLELASACNLKCPMCYTITPAFKNTVKKGFMDYALFTEIVDEIADHIYALRLSFRGEPTLHKRFLDCLRYAKQRGIREVSMLTNGAFLEADFFQEMAHAGMDWITISVDGTDEEYNRIRYPLTFADTLRRIEEIHDFKQRHDLTKPVIKVQGVWPAIRPNPTQYYETLAPVTDLVAYNPLIDYLREDADILYEDKFSCPQLYQRIVVGSDGQVLMCSNDEDNDHVVGNANRQTIHQVWHGDKLNSIREVHKITNEFKKMKACRQCYYPRTAKPNEIAEVSGRRIKIENYINRVQIIR</sequence>